<evidence type="ECO:0000256" key="9">
    <source>
        <dbReference type="ARBA" id="ARBA00022801"/>
    </source>
</evidence>
<evidence type="ECO:0000313" key="18">
    <source>
        <dbReference type="EMBL" id="CAD7223392.1"/>
    </source>
</evidence>
<dbReference type="PANTHER" id="PTHR11081">
    <property type="entry name" value="FLAP ENDONUCLEASE FAMILY MEMBER"/>
    <property type="match status" value="1"/>
</dbReference>
<dbReference type="SMART" id="SM00485">
    <property type="entry name" value="XPGN"/>
    <property type="match status" value="1"/>
</dbReference>
<comment type="similarity">
    <text evidence="2 16">Belongs to the XPG/RAD2 endonuclease family. EXO1 subfamily.</text>
</comment>
<dbReference type="FunFam" id="3.40.50.1010:FF:000002">
    <property type="entry name" value="Exonuclease 1, putative"/>
    <property type="match status" value="1"/>
</dbReference>
<dbReference type="InterPro" id="IPR044752">
    <property type="entry name" value="PIN-like_EXO1"/>
</dbReference>
<feature type="compositionally biased region" description="Polar residues" evidence="17">
    <location>
        <begin position="409"/>
        <end position="422"/>
    </location>
</feature>
<dbReference type="GO" id="GO:0017108">
    <property type="term" value="F:5'-flap endonuclease activity"/>
    <property type="evidence" value="ECO:0007669"/>
    <property type="project" value="TreeGrafter"/>
</dbReference>
<keyword evidence="7 16" id="KW-0227">DNA damage</keyword>
<evidence type="ECO:0000256" key="16">
    <source>
        <dbReference type="RuleBase" id="RU910737"/>
    </source>
</evidence>
<evidence type="ECO:0000256" key="2">
    <source>
        <dbReference type="ARBA" id="ARBA00010563"/>
    </source>
</evidence>
<name>A0A7R8W237_9CRUS</name>
<dbReference type="EC" id="3.1.-.-" evidence="16"/>
<dbReference type="SUPFAM" id="SSF88723">
    <property type="entry name" value="PIN domain-like"/>
    <property type="match status" value="1"/>
</dbReference>
<evidence type="ECO:0000256" key="15">
    <source>
        <dbReference type="ARBA" id="ARBA00023242"/>
    </source>
</evidence>
<dbReference type="AlphaFoldDB" id="A0A7R8W237"/>
<sequence>MGITGLLPFVKQSTRNVSIKTFAGSVVAVDIYSWLHKGAFACADEIGTGKETTVFVRYCMNRIEDLIKWGLKPTIVFDGRNLPSKSETELKRRENRQKYHQKARELLVEGKSSEAKEAFQRCIDVTPAMAHAVLEACRERGSLIDCIVAPYEADAQLAYLSRENYVQLVITEDSDLILFGCRQIMFKLDRSGNGVLYELKNLSASLGNHATSFTLDKFRRMCILSGCDYLASLPNIGLGKAFKFFSVTHQPDIKLCLKKLPYTLKMAGLVVSDDYIEKFIQADRTFMYQLVFDPREKRILPLTPYGPDVEDENLSYAGELLPQDVALRLALGELNVKTLKPWKSVPSEGRPGCKCFFEQPKFCIWNPEFEKGAKVFFNLTNATVPVTKRSLPARMPDIFPPAPKRKRMSLQTEISGSSSFAGNSEEKDEGEESLLTLYANRRTLSLQRISANKCSGSSSRITSYLEFKRSIFTKNCSNEASTQETDLLTETLLNDKHNQTEGTDVLSGFNPFAKQRVESKKPNAELPKVALPNSQRNSSISDALKQHGALWKLAVAKADEQKSSNALSSKIVKKSPFFSSGETNTLDVVVESPEKGRVFREESTATRKTKCSVERSSVLPVEKTLMMEERGVTSTLLKKRFAYDNNRKKSKAGSGLQTTLKDAFSFAIVRESTALSSSNGAAMSSEPSLQQKGRQTRLEEAFQFAVTDLGPEEILDQSVLKRRKTFSSTSSSLKDMFAFSNRKKSDI</sequence>
<keyword evidence="5 16" id="KW-0479">Metal-binding</keyword>
<reference evidence="18" key="1">
    <citation type="submission" date="2020-11" db="EMBL/GenBank/DDBJ databases">
        <authorList>
            <person name="Tran Van P."/>
        </authorList>
    </citation>
    <scope>NUCLEOTIDE SEQUENCE</scope>
</reference>
<dbReference type="EMBL" id="OB660192">
    <property type="protein sequence ID" value="CAD7223392.1"/>
    <property type="molecule type" value="Genomic_DNA"/>
</dbReference>
<keyword evidence="12 16" id="KW-0267">Excision nuclease</keyword>
<proteinExistence type="inferred from homology"/>
<evidence type="ECO:0000256" key="1">
    <source>
        <dbReference type="ARBA" id="ARBA00004123"/>
    </source>
</evidence>
<dbReference type="Pfam" id="PF00752">
    <property type="entry name" value="XPG_N"/>
    <property type="match status" value="1"/>
</dbReference>
<evidence type="ECO:0000256" key="10">
    <source>
        <dbReference type="ARBA" id="ARBA00022839"/>
    </source>
</evidence>
<accession>A0A7R8W237</accession>
<evidence type="ECO:0000256" key="4">
    <source>
        <dbReference type="ARBA" id="ARBA00022722"/>
    </source>
</evidence>
<keyword evidence="13 16" id="KW-0238">DNA-binding</keyword>
<keyword evidence="11 16" id="KW-0460">Magnesium</keyword>
<dbReference type="GO" id="GO:0006298">
    <property type="term" value="P:mismatch repair"/>
    <property type="evidence" value="ECO:0007669"/>
    <property type="project" value="TreeGrafter"/>
</dbReference>
<evidence type="ECO:0000256" key="6">
    <source>
        <dbReference type="ARBA" id="ARBA00022759"/>
    </source>
</evidence>
<dbReference type="SMART" id="SM00484">
    <property type="entry name" value="XPGI"/>
    <property type="match status" value="1"/>
</dbReference>
<feature type="region of interest" description="Disordered" evidence="17">
    <location>
        <begin position="395"/>
        <end position="432"/>
    </location>
</feature>
<organism evidence="18">
    <name type="scientific">Cyprideis torosa</name>
    <dbReference type="NCBI Taxonomy" id="163714"/>
    <lineage>
        <taxon>Eukaryota</taxon>
        <taxon>Metazoa</taxon>
        <taxon>Ecdysozoa</taxon>
        <taxon>Arthropoda</taxon>
        <taxon>Crustacea</taxon>
        <taxon>Oligostraca</taxon>
        <taxon>Ostracoda</taxon>
        <taxon>Podocopa</taxon>
        <taxon>Podocopida</taxon>
        <taxon>Cytherocopina</taxon>
        <taxon>Cytheroidea</taxon>
        <taxon>Cytherideidae</taxon>
        <taxon>Cyprideis</taxon>
    </lineage>
</organism>
<keyword evidence="4 16" id="KW-0540">Nuclease</keyword>
<dbReference type="OrthoDB" id="26491at2759"/>
<dbReference type="GO" id="GO:0006310">
    <property type="term" value="P:DNA recombination"/>
    <property type="evidence" value="ECO:0007669"/>
    <property type="project" value="TreeGrafter"/>
</dbReference>
<dbReference type="PROSITE" id="PS00841">
    <property type="entry name" value="XPG_1"/>
    <property type="match status" value="1"/>
</dbReference>
<keyword evidence="10 16" id="KW-0269">Exonuclease</keyword>
<comment type="function">
    <text evidence="16">5'-&gt;3' double-stranded DNA exonuclease which may also possess a cryptic 3'-&gt;5' double-stranded DNA exonuclease activity. Functions in DNA mismatch repair.</text>
</comment>
<dbReference type="InterPro" id="IPR029060">
    <property type="entry name" value="PIN-like_dom_sf"/>
</dbReference>
<dbReference type="InterPro" id="IPR006084">
    <property type="entry name" value="XPG/Rad2"/>
</dbReference>
<dbReference type="Gene3D" id="1.10.150.20">
    <property type="entry name" value="5' to 3' exonuclease, C-terminal subdomain"/>
    <property type="match status" value="1"/>
</dbReference>
<keyword evidence="9 16" id="KW-0378">Hydrolase</keyword>
<evidence type="ECO:0000256" key="12">
    <source>
        <dbReference type="ARBA" id="ARBA00022881"/>
    </source>
</evidence>
<dbReference type="SMART" id="SM00279">
    <property type="entry name" value="HhH2"/>
    <property type="match status" value="1"/>
</dbReference>
<dbReference type="CDD" id="cd09857">
    <property type="entry name" value="PIN_EXO1"/>
    <property type="match status" value="1"/>
</dbReference>
<dbReference type="Gene3D" id="3.40.50.1010">
    <property type="entry name" value="5'-nuclease"/>
    <property type="match status" value="1"/>
</dbReference>
<dbReference type="GO" id="GO:0046872">
    <property type="term" value="F:metal ion binding"/>
    <property type="evidence" value="ECO:0007669"/>
    <property type="project" value="UniProtKB-UniRule"/>
</dbReference>
<dbReference type="GO" id="GO:0003677">
    <property type="term" value="F:DNA binding"/>
    <property type="evidence" value="ECO:0007669"/>
    <property type="project" value="UniProtKB-UniRule"/>
</dbReference>
<dbReference type="InterPro" id="IPR037315">
    <property type="entry name" value="EXO1_H3TH"/>
</dbReference>
<dbReference type="SUPFAM" id="SSF47807">
    <property type="entry name" value="5' to 3' exonuclease, C-terminal subdomain"/>
    <property type="match status" value="1"/>
</dbReference>
<keyword evidence="15 16" id="KW-0539">Nucleus</keyword>
<dbReference type="GO" id="GO:0005634">
    <property type="term" value="C:nucleus"/>
    <property type="evidence" value="ECO:0007669"/>
    <property type="project" value="UniProtKB-SubCell"/>
</dbReference>
<dbReference type="PRINTS" id="PR00853">
    <property type="entry name" value="XPGRADSUPER"/>
</dbReference>
<evidence type="ECO:0000256" key="7">
    <source>
        <dbReference type="ARBA" id="ARBA00022763"/>
    </source>
</evidence>
<evidence type="ECO:0000256" key="11">
    <source>
        <dbReference type="ARBA" id="ARBA00022842"/>
    </source>
</evidence>
<protein>
    <recommendedName>
        <fullName evidence="3 16">Exonuclease 1</fullName>
        <ecNumber evidence="16">3.1.-.-</ecNumber>
    </recommendedName>
</protein>
<dbReference type="InterPro" id="IPR036279">
    <property type="entry name" value="5-3_exonuclease_C_sf"/>
</dbReference>
<dbReference type="CDD" id="cd09908">
    <property type="entry name" value="H3TH_EXO1"/>
    <property type="match status" value="1"/>
</dbReference>
<evidence type="ECO:0000256" key="3">
    <source>
        <dbReference type="ARBA" id="ARBA00020324"/>
    </source>
</evidence>
<dbReference type="GO" id="GO:0035312">
    <property type="term" value="F:5'-3' DNA exonuclease activity"/>
    <property type="evidence" value="ECO:0007669"/>
    <property type="project" value="UniProtKB-UniRule"/>
</dbReference>
<dbReference type="Pfam" id="PF00867">
    <property type="entry name" value="XPG_I"/>
    <property type="match status" value="1"/>
</dbReference>
<evidence type="ECO:0000256" key="13">
    <source>
        <dbReference type="ARBA" id="ARBA00023125"/>
    </source>
</evidence>
<dbReference type="InterPro" id="IPR019974">
    <property type="entry name" value="XPG_CS"/>
</dbReference>
<keyword evidence="14 16" id="KW-0234">DNA repair</keyword>
<comment type="subcellular location">
    <subcellularLocation>
        <location evidence="1 16">Nucleus</location>
    </subcellularLocation>
</comment>
<dbReference type="FunFam" id="1.10.150.20:FF:000011">
    <property type="entry name" value="exonuclease 1"/>
    <property type="match status" value="1"/>
</dbReference>
<evidence type="ECO:0000256" key="17">
    <source>
        <dbReference type="SAM" id="MobiDB-lite"/>
    </source>
</evidence>
<keyword evidence="8 16" id="KW-0228">DNA excision</keyword>
<evidence type="ECO:0000256" key="8">
    <source>
        <dbReference type="ARBA" id="ARBA00022769"/>
    </source>
</evidence>
<keyword evidence="6" id="KW-0255">Endonuclease</keyword>
<dbReference type="PANTHER" id="PTHR11081:SF8">
    <property type="entry name" value="EXONUCLEASE 1"/>
    <property type="match status" value="1"/>
</dbReference>
<dbReference type="InterPro" id="IPR006086">
    <property type="entry name" value="XPG-I_dom"/>
</dbReference>
<gene>
    <name evidence="18" type="ORF">CTOB1V02_LOCUS1377</name>
</gene>
<evidence type="ECO:0000256" key="5">
    <source>
        <dbReference type="ARBA" id="ARBA00022723"/>
    </source>
</evidence>
<dbReference type="InterPro" id="IPR006085">
    <property type="entry name" value="XPG_DNA_repair_N"/>
</dbReference>
<comment type="cofactor">
    <cofactor evidence="16">
        <name>Mg(2+)</name>
        <dbReference type="ChEBI" id="CHEBI:18420"/>
    </cofactor>
    <text evidence="16">Binds 2 magnesium ions per subunit. They probably participate in the reaction catalyzed by the enzyme. May bind an additional third magnesium ion after substrate binding.</text>
</comment>
<evidence type="ECO:0000256" key="14">
    <source>
        <dbReference type="ARBA" id="ARBA00023204"/>
    </source>
</evidence>
<dbReference type="InterPro" id="IPR008918">
    <property type="entry name" value="HhH2"/>
</dbReference>